<organism evidence="2 3">
    <name type="scientific">Chryseobacterium fistulae</name>
    <dbReference type="NCBI Taxonomy" id="2675058"/>
    <lineage>
        <taxon>Bacteria</taxon>
        <taxon>Pseudomonadati</taxon>
        <taxon>Bacteroidota</taxon>
        <taxon>Flavobacteriia</taxon>
        <taxon>Flavobacteriales</taxon>
        <taxon>Weeksellaceae</taxon>
        <taxon>Chryseobacterium group</taxon>
        <taxon>Chryseobacterium</taxon>
    </lineage>
</organism>
<dbReference type="Pfam" id="PF19404">
    <property type="entry name" value="DUF5977"/>
    <property type="match status" value="1"/>
</dbReference>
<gene>
    <name evidence="2" type="ORF">CHRY9393_02158</name>
</gene>
<feature type="domain" description="DUF5977" evidence="1">
    <location>
        <begin position="1025"/>
        <end position="1089"/>
    </location>
</feature>
<evidence type="ECO:0000313" key="2">
    <source>
        <dbReference type="EMBL" id="CAA7389502.1"/>
    </source>
</evidence>
<reference evidence="2 3" key="1">
    <citation type="submission" date="2020-01" db="EMBL/GenBank/DDBJ databases">
        <authorList>
            <person name="Rodrigo-Torres L."/>
            <person name="Arahal R. D."/>
            <person name="Lucena T."/>
        </authorList>
    </citation>
    <scope>NUCLEOTIDE SEQUENCE [LARGE SCALE GENOMIC DNA]</scope>
    <source>
        <strain evidence="2 3">CECT 9393</strain>
    </source>
</reference>
<evidence type="ECO:0000259" key="1">
    <source>
        <dbReference type="Pfam" id="PF19404"/>
    </source>
</evidence>
<dbReference type="RefSeq" id="WP_162073285.1">
    <property type="nucleotide sequence ID" value="NZ_CACVBY010000048.1"/>
</dbReference>
<dbReference type="EMBL" id="CACVBY010000048">
    <property type="protein sequence ID" value="CAA7389502.1"/>
    <property type="molecule type" value="Genomic_DNA"/>
</dbReference>
<keyword evidence="3" id="KW-1185">Reference proteome</keyword>
<protein>
    <recommendedName>
        <fullName evidence="1">DUF5977 domain-containing protein</fullName>
    </recommendedName>
</protein>
<proteinExistence type="predicted"/>
<sequence>MKKNIQLFIKKLSLTIFIIIVNNIYCQTNYSNYYFPEPPKAPSSKLFLTHGNIQNSEYSGSNSPSINLFSLKSGNITLPVNINYISGNGIKVNEEAGQVGLGWNIAFPTIVQNIYGYDDFANNTRFRLDFAKSTLPYASTFPLSTGATNFNQSPSFDTYGYFIATNNNVPRNGYFSNTFSDFAFVDMKPDIFVINLFGEKIEFIISNFNNYNPNTVSSIYFTVLNKKGYKIEKTNLGFTIKDPKGITYKFNNIENIGSYANGTLSQATGRNYHISEIIDTNNNKILFEYINTSVISNPPSYSWFLNYTINYYKNYCKEGSSGYLDFYSINEPAPTPNPNKFSSLNNFMSNVGGGESPQQIYLYPSSISSDSGKLVFTYSDRTDFETKKLDKISLMTSNTIVDECQFNYSYFLPQSVDASNIIYIGQGPYNYTAEKNKRLKLNSIQKTKEEKYTFFYNETLLPPKNSYATDYWGYSNGGFNNKSAHLNPNDFNYNVNIPVTDINNNNKLPNINYTKSGILEKIEYPTKGYSTFTYELNEAKNLFYTYDYYKYNNGNGLRLKEQKNFDNKNNLLGTTAFEYENGLTPNPIHMFRVDNGEQFFEFGYCAAKTVIKTNQAVFVSMHSSSISNTFTLSSGSGIGYSKVTRKEKDGNGNSKGSIETTYANKEDIHFGISSYNRPIFLPSVKGNKIENGSIMSKSIYNSNNIKLQEESYSYILQNSPFSYGVTMIHPMFHTYVVDQFSYVEHFKSAIGYYPIYSTETILQSKKNINYINGKSLITDTNLYLNNYNQIISKSTKFPDGKYNIENIKYSTEKNNLRLISSNMLNIPLETELIGNNAEGSSKRTSLIETKYEDSNHLNPTSVLSYDINNTLSTEITYDKYDPKGNLQQYTTKDGIPVSIIWGYNQTQPIAKIEGAMYNQVTGLISGIIAASNTDMQQGTEASKNALIAALDSFRNLPDLLTTQITTYTYKPQIGVTSITSTSGVRENYIYDSANRLEKIIDVNGKVLKEYKYNYAQSPAISINTFYNIAMEQSFTRNNCPANYMGNSYLYTVPANKYSSNISQADANQKALNEISTNGQNMANINTECIPAQDITCVFTPTDNTLISYGYSHFSYKPVTHKVNVNYVFALPYQTTSLNWNQGVFMGSIALNCAPSDNRTVVINNGSNVWNMIITTSGQLTLKLISGSIIYSSTPITFSFQYDK</sequence>
<name>A0A6N4XT24_9FLAO</name>
<dbReference type="AlphaFoldDB" id="A0A6N4XT24"/>
<dbReference type="InterPro" id="IPR046020">
    <property type="entry name" value="DUF5977"/>
</dbReference>
<dbReference type="Proteomes" id="UP000445309">
    <property type="component" value="Unassembled WGS sequence"/>
</dbReference>
<accession>A0A6N4XT24</accession>
<evidence type="ECO:0000313" key="3">
    <source>
        <dbReference type="Proteomes" id="UP000445309"/>
    </source>
</evidence>